<dbReference type="Pfam" id="PF00528">
    <property type="entry name" value="BPD_transp_1"/>
    <property type="match status" value="1"/>
</dbReference>
<reference evidence="9" key="2">
    <citation type="submission" date="2021-04" db="EMBL/GenBank/DDBJ databases">
        <authorList>
            <person name="Gilroy R."/>
        </authorList>
    </citation>
    <scope>NUCLEOTIDE SEQUENCE</scope>
    <source>
        <strain evidence="9">A6-441</strain>
    </source>
</reference>
<name>A0A9E2KWR2_9FUSO</name>
<keyword evidence="4 7" id="KW-0812">Transmembrane</keyword>
<keyword evidence="6 7" id="KW-0472">Membrane</keyword>
<comment type="caution">
    <text evidence="9">The sequence shown here is derived from an EMBL/GenBank/DDBJ whole genome shotgun (WGS) entry which is preliminary data.</text>
</comment>
<evidence type="ECO:0000256" key="1">
    <source>
        <dbReference type="ARBA" id="ARBA00004651"/>
    </source>
</evidence>
<evidence type="ECO:0000313" key="10">
    <source>
        <dbReference type="Proteomes" id="UP000724657"/>
    </source>
</evidence>
<dbReference type="SUPFAM" id="SSF161098">
    <property type="entry name" value="MetI-like"/>
    <property type="match status" value="1"/>
</dbReference>
<dbReference type="Gene3D" id="1.10.3720.10">
    <property type="entry name" value="MetI-like"/>
    <property type="match status" value="1"/>
</dbReference>
<dbReference type="GO" id="GO:0055085">
    <property type="term" value="P:transmembrane transport"/>
    <property type="evidence" value="ECO:0007669"/>
    <property type="project" value="InterPro"/>
</dbReference>
<evidence type="ECO:0000256" key="7">
    <source>
        <dbReference type="RuleBase" id="RU363032"/>
    </source>
</evidence>
<dbReference type="CDD" id="cd06261">
    <property type="entry name" value="TM_PBP2"/>
    <property type="match status" value="1"/>
</dbReference>
<feature type="transmembrane region" description="Helical" evidence="7">
    <location>
        <begin position="111"/>
        <end position="131"/>
    </location>
</feature>
<keyword evidence="2 7" id="KW-0813">Transport</keyword>
<proteinExistence type="inferred from homology"/>
<sequence length="279" mass="31639">MKSKINFNRENINKLICYAILIFMTIIVFSPIIYAFLTSFMSNRDIMAGRLFPETFSFENYKVLKDKIPIGTFFYNSLVVSILGMIFQIITCSLAAYAVVFIEFKGKKGMYLLILLSMFIPWEAIFIPNYITVLRMNLIDTKLAILLPFLTNGLGAFLMVQQFKSLSKSLVEAAQIDGCSHIYIYSKIVMPLSKSILGTWGMYSFLNLWNMYLWPLMTSTRPESRTIQIGLRMMNMSDGIADYGVIMAAVIMVTIPSLLVLFLGQTQLQKGITSGAVKE</sequence>
<comment type="subcellular location">
    <subcellularLocation>
        <location evidence="1 7">Cell membrane</location>
        <topology evidence="1 7">Multi-pass membrane protein</topology>
    </subcellularLocation>
</comment>
<evidence type="ECO:0000256" key="2">
    <source>
        <dbReference type="ARBA" id="ARBA00022448"/>
    </source>
</evidence>
<accession>A0A9E2KWR2</accession>
<reference evidence="9" key="1">
    <citation type="journal article" date="2021" name="PeerJ">
        <title>Extensive microbial diversity within the chicken gut microbiome revealed by metagenomics and culture.</title>
        <authorList>
            <person name="Gilroy R."/>
            <person name="Ravi A."/>
            <person name="Getino M."/>
            <person name="Pursley I."/>
            <person name="Horton D.L."/>
            <person name="Alikhan N.F."/>
            <person name="Baker D."/>
            <person name="Gharbi K."/>
            <person name="Hall N."/>
            <person name="Watson M."/>
            <person name="Adriaenssens E.M."/>
            <person name="Foster-Nyarko E."/>
            <person name="Jarju S."/>
            <person name="Secka A."/>
            <person name="Antonio M."/>
            <person name="Oren A."/>
            <person name="Chaudhuri R.R."/>
            <person name="La Ragione R."/>
            <person name="Hildebrand F."/>
            <person name="Pallen M.J."/>
        </authorList>
    </citation>
    <scope>NUCLEOTIDE SEQUENCE</scope>
    <source>
        <strain evidence="9">A6-441</strain>
    </source>
</reference>
<evidence type="ECO:0000259" key="8">
    <source>
        <dbReference type="PROSITE" id="PS50928"/>
    </source>
</evidence>
<dbReference type="PANTHER" id="PTHR43744">
    <property type="entry name" value="ABC TRANSPORTER PERMEASE PROTEIN MG189-RELATED-RELATED"/>
    <property type="match status" value="1"/>
</dbReference>
<protein>
    <submittedName>
        <fullName evidence="9">Carbohydrate ABC transporter permease</fullName>
    </submittedName>
</protein>
<gene>
    <name evidence="9" type="ORF">IAA47_02655</name>
</gene>
<feature type="transmembrane region" description="Helical" evidence="7">
    <location>
        <begin position="12"/>
        <end position="37"/>
    </location>
</feature>
<keyword evidence="5 7" id="KW-1133">Transmembrane helix</keyword>
<evidence type="ECO:0000256" key="4">
    <source>
        <dbReference type="ARBA" id="ARBA00022692"/>
    </source>
</evidence>
<evidence type="ECO:0000256" key="3">
    <source>
        <dbReference type="ARBA" id="ARBA00022475"/>
    </source>
</evidence>
<feature type="transmembrane region" description="Helical" evidence="7">
    <location>
        <begin position="73"/>
        <end position="99"/>
    </location>
</feature>
<dbReference type="PANTHER" id="PTHR43744:SF8">
    <property type="entry name" value="SN-GLYCEROL-3-PHOSPHATE TRANSPORT SYSTEM PERMEASE PROTEIN UGPE"/>
    <property type="match status" value="1"/>
</dbReference>
<dbReference type="InterPro" id="IPR000515">
    <property type="entry name" value="MetI-like"/>
</dbReference>
<dbReference type="GO" id="GO:0005886">
    <property type="term" value="C:plasma membrane"/>
    <property type="evidence" value="ECO:0007669"/>
    <property type="project" value="UniProtKB-SubCell"/>
</dbReference>
<feature type="transmembrane region" description="Helical" evidence="7">
    <location>
        <begin position="143"/>
        <end position="160"/>
    </location>
</feature>
<evidence type="ECO:0000256" key="6">
    <source>
        <dbReference type="ARBA" id="ARBA00023136"/>
    </source>
</evidence>
<evidence type="ECO:0000313" key="9">
    <source>
        <dbReference type="EMBL" id="MBU3841877.1"/>
    </source>
</evidence>
<keyword evidence="3" id="KW-1003">Cell membrane</keyword>
<dbReference type="AlphaFoldDB" id="A0A9E2KWR2"/>
<feature type="domain" description="ABC transmembrane type-1" evidence="8">
    <location>
        <begin position="74"/>
        <end position="264"/>
    </location>
</feature>
<organism evidence="9 10">
    <name type="scientific">Candidatus Fusobacterium pullicola</name>
    <dbReference type="NCBI Taxonomy" id="2838601"/>
    <lineage>
        <taxon>Bacteria</taxon>
        <taxon>Fusobacteriati</taxon>
        <taxon>Fusobacteriota</taxon>
        <taxon>Fusobacteriia</taxon>
        <taxon>Fusobacteriales</taxon>
        <taxon>Fusobacteriaceae</taxon>
        <taxon>Fusobacterium</taxon>
    </lineage>
</organism>
<feature type="transmembrane region" description="Helical" evidence="7">
    <location>
        <begin position="196"/>
        <end position="214"/>
    </location>
</feature>
<evidence type="ECO:0000256" key="5">
    <source>
        <dbReference type="ARBA" id="ARBA00022989"/>
    </source>
</evidence>
<comment type="similarity">
    <text evidence="7">Belongs to the binding-protein-dependent transport system permease family.</text>
</comment>
<dbReference type="PROSITE" id="PS50928">
    <property type="entry name" value="ABC_TM1"/>
    <property type="match status" value="1"/>
</dbReference>
<dbReference type="Proteomes" id="UP000724657">
    <property type="component" value="Unassembled WGS sequence"/>
</dbReference>
<dbReference type="InterPro" id="IPR035906">
    <property type="entry name" value="MetI-like_sf"/>
</dbReference>
<feature type="transmembrane region" description="Helical" evidence="7">
    <location>
        <begin position="243"/>
        <end position="264"/>
    </location>
</feature>
<dbReference type="EMBL" id="JAHLFN010000019">
    <property type="protein sequence ID" value="MBU3841877.1"/>
    <property type="molecule type" value="Genomic_DNA"/>
</dbReference>